<reference evidence="1 2" key="1">
    <citation type="submission" date="2023-08" db="EMBL/GenBank/DDBJ databases">
        <title>Black Yeasts Isolated from many extreme environments.</title>
        <authorList>
            <person name="Coleine C."/>
            <person name="Stajich J.E."/>
            <person name="Selbmann L."/>
        </authorList>
    </citation>
    <scope>NUCLEOTIDE SEQUENCE [LARGE SCALE GENOMIC DNA]</scope>
    <source>
        <strain evidence="1 2">CCFEE 536</strain>
    </source>
</reference>
<sequence>MNPADLYFTCSLLTGGAVSPDALERSYFTTQDNRVATGSGLHLWNDIRKILSNFLCLQRSLREDTCDASDLSYDLSAPTDPQLPDQVDRHALHSRAVYAEQNYTSLTNNAAASPFLHASLSVLYMN</sequence>
<comment type="caution">
    <text evidence="1">The sequence shown here is derived from an EMBL/GenBank/DDBJ whole genome shotgun (WGS) entry which is preliminary data.</text>
</comment>
<accession>A0ABR0M8S7</accession>
<dbReference type="Proteomes" id="UP001357485">
    <property type="component" value="Unassembled WGS sequence"/>
</dbReference>
<name>A0ABR0M8S7_9PEZI</name>
<proteinExistence type="predicted"/>
<keyword evidence="2" id="KW-1185">Reference proteome</keyword>
<organism evidence="1 2">
    <name type="scientific">Cryomyces antarcticus</name>
    <dbReference type="NCBI Taxonomy" id="329879"/>
    <lineage>
        <taxon>Eukaryota</taxon>
        <taxon>Fungi</taxon>
        <taxon>Dikarya</taxon>
        <taxon>Ascomycota</taxon>
        <taxon>Pezizomycotina</taxon>
        <taxon>Dothideomycetes</taxon>
        <taxon>Dothideomycetes incertae sedis</taxon>
        <taxon>Cryomyces</taxon>
    </lineage>
</organism>
<gene>
    <name evidence="1" type="ORF">LTR16_000453</name>
</gene>
<protein>
    <submittedName>
        <fullName evidence="1">Uncharacterized protein</fullName>
    </submittedName>
</protein>
<evidence type="ECO:0000313" key="2">
    <source>
        <dbReference type="Proteomes" id="UP001357485"/>
    </source>
</evidence>
<dbReference type="EMBL" id="JAVRRA010000011">
    <property type="protein sequence ID" value="KAK5296632.1"/>
    <property type="molecule type" value="Genomic_DNA"/>
</dbReference>
<evidence type="ECO:0000313" key="1">
    <source>
        <dbReference type="EMBL" id="KAK5296632.1"/>
    </source>
</evidence>